<feature type="region of interest" description="Disordered" evidence="2">
    <location>
        <begin position="29"/>
        <end position="66"/>
    </location>
</feature>
<dbReference type="eggNOG" id="COG0457">
    <property type="taxonomic scope" value="Bacteria"/>
</dbReference>
<feature type="compositionally biased region" description="Polar residues" evidence="2">
    <location>
        <begin position="51"/>
        <end position="65"/>
    </location>
</feature>
<dbReference type="SUPFAM" id="SSF56436">
    <property type="entry name" value="C-type lectin-like"/>
    <property type="match status" value="1"/>
</dbReference>
<evidence type="ECO:0000313" key="5">
    <source>
        <dbReference type="EMBL" id="EAQ81606.1"/>
    </source>
</evidence>
<evidence type="ECO:0000256" key="2">
    <source>
        <dbReference type="SAM" id="MobiDB-lite"/>
    </source>
</evidence>
<dbReference type="InterPro" id="IPR051043">
    <property type="entry name" value="Sulfatase_Mod_Factor_Kinase"/>
</dbReference>
<dbReference type="GO" id="GO:0120147">
    <property type="term" value="F:formylglycine-generating oxidase activity"/>
    <property type="evidence" value="ECO:0007669"/>
    <property type="project" value="TreeGrafter"/>
</dbReference>
<feature type="signal peptide" evidence="3">
    <location>
        <begin position="1"/>
        <end position="28"/>
    </location>
</feature>
<dbReference type="OrthoDB" id="9812426at2"/>
<dbReference type="RefSeq" id="WP_002653597.1">
    <property type="nucleotide sequence ID" value="NZ_CH672376.1"/>
</dbReference>
<dbReference type="STRING" id="314230.DSM3645_28532"/>
<dbReference type="InterPro" id="IPR011990">
    <property type="entry name" value="TPR-like_helical_dom_sf"/>
</dbReference>
<evidence type="ECO:0000256" key="1">
    <source>
        <dbReference type="PROSITE-ProRule" id="PRU00339"/>
    </source>
</evidence>
<organism evidence="5 6">
    <name type="scientific">Blastopirellula marina DSM 3645</name>
    <dbReference type="NCBI Taxonomy" id="314230"/>
    <lineage>
        <taxon>Bacteria</taxon>
        <taxon>Pseudomonadati</taxon>
        <taxon>Planctomycetota</taxon>
        <taxon>Planctomycetia</taxon>
        <taxon>Pirellulales</taxon>
        <taxon>Pirellulaceae</taxon>
        <taxon>Blastopirellula</taxon>
    </lineage>
</organism>
<feature type="domain" description="Sulfatase-modifying factor enzyme-like" evidence="4">
    <location>
        <begin position="277"/>
        <end position="526"/>
    </location>
</feature>
<dbReference type="Gene3D" id="3.90.1580.10">
    <property type="entry name" value="paralog of FGE (formylglycine-generating enzyme)"/>
    <property type="match status" value="1"/>
</dbReference>
<dbReference type="Proteomes" id="UP000004358">
    <property type="component" value="Unassembled WGS sequence"/>
</dbReference>
<dbReference type="AlphaFoldDB" id="A3ZPC8"/>
<feature type="compositionally biased region" description="Basic and acidic residues" evidence="2">
    <location>
        <begin position="29"/>
        <end position="40"/>
    </location>
</feature>
<dbReference type="PANTHER" id="PTHR23150:SF19">
    <property type="entry name" value="FORMYLGLYCINE-GENERATING ENZYME"/>
    <property type="match status" value="1"/>
</dbReference>
<feature type="chain" id="PRO_5002664949" description="Sulfatase-modifying factor enzyme-like domain-containing protein" evidence="3">
    <location>
        <begin position="29"/>
        <end position="533"/>
    </location>
</feature>
<reference evidence="5 6" key="1">
    <citation type="submission" date="2006-02" db="EMBL/GenBank/DDBJ databases">
        <authorList>
            <person name="Amann R."/>
            <person name="Ferriera S."/>
            <person name="Johnson J."/>
            <person name="Kravitz S."/>
            <person name="Halpern A."/>
            <person name="Remington K."/>
            <person name="Beeson K."/>
            <person name="Tran B."/>
            <person name="Rogers Y.-H."/>
            <person name="Friedman R."/>
            <person name="Venter J.C."/>
        </authorList>
    </citation>
    <scope>NUCLEOTIDE SEQUENCE [LARGE SCALE GENOMIC DNA]</scope>
    <source>
        <strain evidence="5 6">DSM 3645</strain>
    </source>
</reference>
<name>A3ZPC8_9BACT</name>
<accession>A3ZPC8</accession>
<comment type="caution">
    <text evidence="5">The sequence shown here is derived from an EMBL/GenBank/DDBJ whole genome shotgun (WGS) entry which is preliminary data.</text>
</comment>
<dbReference type="SMART" id="SM00028">
    <property type="entry name" value="TPR"/>
    <property type="match status" value="5"/>
</dbReference>
<evidence type="ECO:0000259" key="4">
    <source>
        <dbReference type="Pfam" id="PF03781"/>
    </source>
</evidence>
<proteinExistence type="predicted"/>
<dbReference type="PANTHER" id="PTHR23150">
    <property type="entry name" value="SULFATASE MODIFYING FACTOR 1, 2"/>
    <property type="match status" value="1"/>
</dbReference>
<dbReference type="SUPFAM" id="SSF48452">
    <property type="entry name" value="TPR-like"/>
    <property type="match status" value="1"/>
</dbReference>
<keyword evidence="3" id="KW-0732">Signal</keyword>
<dbReference type="InterPro" id="IPR016187">
    <property type="entry name" value="CTDL_fold"/>
</dbReference>
<gene>
    <name evidence="5" type="ORF">DSM3645_28532</name>
</gene>
<dbReference type="Pfam" id="PF03781">
    <property type="entry name" value="FGE-sulfatase"/>
    <property type="match status" value="1"/>
</dbReference>
<sequence length="533" mass="59115">MLVYRRLWRSLCASLAALLVVAPSLTLRGDEGSRQGKTDESPTIDSPVEVTPSSEAGNPEESSSDAALEAGLKAAHQKLWATAIERFSEAIQLNPQDAGAYYFRAQAQRAYGETSAAKEDFKAVVRIAESGNDVVSLHARAVANFHLAQYDQALADLSQGLAIDPAHFPSLLLRGQAQEQLKASQDAWASYSEAIKQAPRMGEAYLRRGNLAMRTGRTKEGLLDQRQAIRYGGFHEGELVYRTAEAGVEFRFIFIAPGHYWLGYDDAQRVAQTHGSLQLLFGHNATPSRHVILREGFFILDQEITNAQFAAIDSPRRRATPQEQALSEAEVAEAQAESNVDNFPKTDLAWNEAMEFCQRLQQKLQIATRLPTEIEWECSARLRPEWIYPWGVAPGDPFRAWASKEATGPRALARSQNQDVTPHGVFDMAGNVSEWCLDEYQNSPYQSAPAPIFYVPQPFTGAKSKKSALRAGESMNRPQPSIALSTDSLRCYRGGSYRDNPFNCQAPVRRARQSDQSSPQIGFRPVVLVRLIK</sequence>
<dbReference type="eggNOG" id="COG1262">
    <property type="taxonomic scope" value="Bacteria"/>
</dbReference>
<keyword evidence="1" id="KW-0802">TPR repeat</keyword>
<dbReference type="PROSITE" id="PS50005">
    <property type="entry name" value="TPR"/>
    <property type="match status" value="1"/>
</dbReference>
<dbReference type="InterPro" id="IPR019734">
    <property type="entry name" value="TPR_rpt"/>
</dbReference>
<feature type="repeat" description="TPR" evidence="1">
    <location>
        <begin position="64"/>
        <end position="97"/>
    </location>
</feature>
<protein>
    <recommendedName>
        <fullName evidence="4">Sulfatase-modifying factor enzyme-like domain-containing protein</fullName>
    </recommendedName>
</protein>
<dbReference type="InterPro" id="IPR042095">
    <property type="entry name" value="SUMF_sf"/>
</dbReference>
<evidence type="ECO:0000256" key="3">
    <source>
        <dbReference type="SAM" id="SignalP"/>
    </source>
</evidence>
<dbReference type="InterPro" id="IPR005532">
    <property type="entry name" value="SUMF_dom"/>
</dbReference>
<dbReference type="EMBL" id="AANZ01000004">
    <property type="protein sequence ID" value="EAQ81606.1"/>
    <property type="molecule type" value="Genomic_DNA"/>
</dbReference>
<dbReference type="HOGENOM" id="CLU_510633_0_0_0"/>
<evidence type="ECO:0000313" key="6">
    <source>
        <dbReference type="Proteomes" id="UP000004358"/>
    </source>
</evidence>
<dbReference type="Gene3D" id="1.25.40.10">
    <property type="entry name" value="Tetratricopeptide repeat domain"/>
    <property type="match status" value="2"/>
</dbReference>